<proteinExistence type="predicted"/>
<gene>
    <name evidence="1" type="ORF">ACCUM_2034</name>
</gene>
<dbReference type="EMBL" id="SWAD01000125">
    <property type="protein sequence ID" value="TMQ75050.1"/>
    <property type="molecule type" value="Genomic_DNA"/>
</dbReference>
<dbReference type="Proteomes" id="UP000306324">
    <property type="component" value="Unassembled WGS sequence"/>
</dbReference>
<name>A0A5S4EIB4_9PROT</name>
<evidence type="ECO:0000313" key="2">
    <source>
        <dbReference type="Proteomes" id="UP000306324"/>
    </source>
</evidence>
<dbReference type="AlphaFoldDB" id="A0A5S4EIB4"/>
<comment type="caution">
    <text evidence="1">The sequence shown here is derived from an EMBL/GenBank/DDBJ whole genome shotgun (WGS) entry which is preliminary data.</text>
</comment>
<accession>A0A5S4EIB4</accession>
<sequence length="49" mass="5521">MRFGGWLNGIASGWLVKGCIKGCNLYLLKSHERSDERICSVTARLPDRL</sequence>
<organism evidence="1 2">
    <name type="scientific">Candidatus Accumulibacter phosphatis</name>
    <dbReference type="NCBI Taxonomy" id="327160"/>
    <lineage>
        <taxon>Bacteria</taxon>
        <taxon>Pseudomonadati</taxon>
        <taxon>Pseudomonadota</taxon>
        <taxon>Betaproteobacteria</taxon>
        <taxon>Candidatus Accumulibacter</taxon>
    </lineage>
</organism>
<keyword evidence="2" id="KW-1185">Reference proteome</keyword>
<reference evidence="1 2" key="1">
    <citation type="submission" date="2019-04" db="EMBL/GenBank/DDBJ databases">
        <title>A novel phosphate-accumulating bacterium identified in bioreactor for phosphate removal from wastewater.</title>
        <authorList>
            <person name="Kotlyarov R.Y."/>
            <person name="Beletsky A.V."/>
            <person name="Kallistova A.Y."/>
            <person name="Dorofeev A.G."/>
            <person name="Nikolaev Y.Y."/>
            <person name="Pimenov N.V."/>
            <person name="Ravin N.V."/>
            <person name="Mardanov A.V."/>
        </authorList>
    </citation>
    <scope>NUCLEOTIDE SEQUENCE [LARGE SCALE GENOMIC DNA]</scope>
    <source>
        <strain evidence="1 2">Bin19</strain>
    </source>
</reference>
<protein>
    <submittedName>
        <fullName evidence="1">Uncharacterized protein</fullName>
    </submittedName>
</protein>
<evidence type="ECO:0000313" key="1">
    <source>
        <dbReference type="EMBL" id="TMQ75050.1"/>
    </source>
</evidence>